<keyword evidence="3" id="KW-0963">Cytoplasm</keyword>
<evidence type="ECO:0000256" key="5">
    <source>
        <dbReference type="SAM" id="MobiDB-lite"/>
    </source>
</evidence>
<dbReference type="OrthoDB" id="9933814at2759"/>
<dbReference type="FunFam" id="1.20.120.230:FF:000017">
    <property type="entry name" value="Catenin alpha like 1"/>
    <property type="match status" value="1"/>
</dbReference>
<dbReference type="GO" id="GO:0045296">
    <property type="term" value="F:cadherin binding"/>
    <property type="evidence" value="ECO:0007669"/>
    <property type="project" value="InterPro"/>
</dbReference>
<evidence type="ECO:0000313" key="7">
    <source>
        <dbReference type="RefSeq" id="XP_010789953.1"/>
    </source>
</evidence>
<evidence type="ECO:0000256" key="2">
    <source>
        <dbReference type="ARBA" id="ARBA00008376"/>
    </source>
</evidence>
<organism evidence="6 7">
    <name type="scientific">Notothenia coriiceps</name>
    <name type="common">black rockcod</name>
    <dbReference type="NCBI Taxonomy" id="8208"/>
    <lineage>
        <taxon>Eukaryota</taxon>
        <taxon>Metazoa</taxon>
        <taxon>Chordata</taxon>
        <taxon>Craniata</taxon>
        <taxon>Vertebrata</taxon>
        <taxon>Euteleostomi</taxon>
        <taxon>Actinopterygii</taxon>
        <taxon>Neopterygii</taxon>
        <taxon>Teleostei</taxon>
        <taxon>Neoteleostei</taxon>
        <taxon>Acanthomorphata</taxon>
        <taxon>Eupercaria</taxon>
        <taxon>Perciformes</taxon>
        <taxon>Notothenioidei</taxon>
        <taxon>Nototheniidae</taxon>
        <taxon>Notothenia</taxon>
    </lineage>
</organism>
<evidence type="ECO:0000256" key="3">
    <source>
        <dbReference type="ARBA" id="ARBA00022490"/>
    </source>
</evidence>
<keyword evidence="6" id="KW-1185">Reference proteome</keyword>
<dbReference type="GO" id="GO:0007266">
    <property type="term" value="P:Rho protein signal transduction"/>
    <property type="evidence" value="ECO:0007669"/>
    <property type="project" value="InterPro"/>
</dbReference>
<feature type="region of interest" description="Disordered" evidence="5">
    <location>
        <begin position="700"/>
        <end position="722"/>
    </location>
</feature>
<dbReference type="Proteomes" id="UP000504611">
    <property type="component" value="Unplaced"/>
</dbReference>
<comment type="subcellular location">
    <subcellularLocation>
        <location evidence="1">Cytoplasm</location>
    </subcellularLocation>
</comment>
<dbReference type="GO" id="GO:0005737">
    <property type="term" value="C:cytoplasm"/>
    <property type="evidence" value="ECO:0007669"/>
    <property type="project" value="UniProtKB-SubCell"/>
</dbReference>
<dbReference type="RefSeq" id="XP_010789953.1">
    <property type="nucleotide sequence ID" value="XM_010791651.1"/>
</dbReference>
<protein>
    <recommendedName>
        <fullName evidence="4">Alpha-catulin</fullName>
    </recommendedName>
</protein>
<dbReference type="AlphaFoldDB" id="A0A6I9PRN4"/>
<dbReference type="InterPro" id="IPR001033">
    <property type="entry name" value="Alpha_catenin"/>
</dbReference>
<feature type="compositionally biased region" description="Basic and acidic residues" evidence="5">
    <location>
        <begin position="709"/>
        <end position="722"/>
    </location>
</feature>
<proteinExistence type="inferred from homology"/>
<dbReference type="Pfam" id="PF01044">
    <property type="entry name" value="Vinculin"/>
    <property type="match status" value="1"/>
</dbReference>
<dbReference type="CTD" id="8727"/>
<dbReference type="InterPro" id="IPR030045">
    <property type="entry name" value="CTNNAL1"/>
</dbReference>
<dbReference type="PANTHER" id="PTHR46342:SF1">
    <property type="entry name" value="ALPHA-CATULIN"/>
    <property type="match status" value="1"/>
</dbReference>
<dbReference type="GO" id="GO:0007155">
    <property type="term" value="P:cell adhesion"/>
    <property type="evidence" value="ECO:0007669"/>
    <property type="project" value="InterPro"/>
</dbReference>
<evidence type="ECO:0000256" key="1">
    <source>
        <dbReference type="ARBA" id="ARBA00004496"/>
    </source>
</evidence>
<dbReference type="SUPFAM" id="SSF47220">
    <property type="entry name" value="alpha-catenin/vinculin-like"/>
    <property type="match status" value="3"/>
</dbReference>
<dbReference type="GO" id="GO:0051015">
    <property type="term" value="F:actin filament binding"/>
    <property type="evidence" value="ECO:0007669"/>
    <property type="project" value="InterPro"/>
</dbReference>
<dbReference type="PRINTS" id="PR00805">
    <property type="entry name" value="ALPHACATENIN"/>
</dbReference>
<accession>A0A6I9PRN4</accession>
<dbReference type="PANTHER" id="PTHR46342">
    <property type="entry name" value="ALPHA-CATULIN"/>
    <property type="match status" value="1"/>
</dbReference>
<gene>
    <name evidence="7" type="primary">ctnnal1</name>
</gene>
<dbReference type="GeneID" id="104963094"/>
<dbReference type="InterPro" id="IPR036723">
    <property type="entry name" value="Alpha-catenin/vinculin-like_sf"/>
</dbReference>
<evidence type="ECO:0000256" key="4">
    <source>
        <dbReference type="ARBA" id="ARBA00074310"/>
    </source>
</evidence>
<dbReference type="InterPro" id="IPR006077">
    <property type="entry name" value="Vinculin/catenin"/>
</dbReference>
<name>A0A6I9PRN4_9TELE</name>
<sequence>MASSPCGNTNFDSGLEIKTRSVEQTLIPLVSQITTLINHKDKPNKSERTLAAIHRVGQAVSVAVGRFVAVGEAIASENQELKDEMGQACFEARRAGDAIAQLTDAGSPLPSQSEGCGTVFNERTGMVKAARLLLSSVTKVLVLADRIVIKQIITSRNKVLVTLDHLERVSTFQEFVQIFSQFGNEMVEFAHLTGDRQNDLKDEKKKARMAAARAVLEKCTMMLLTASKTCLRHPDCESARINKDAVFQRMRCALEQVIEIVTEARSCGENKILPASIYNGIKDFKSNVECLRENLYTLSPQSMGGQLEALVERTEDFTDSAYTSHEQRQAILGLCQLARQDTQQLVHAWVEAQSVHAKEATEGMEVAILKTCQSLNDLRRELHKVAVCRTTDLLKVHGEHLPLRALKAAGAEGNLEAVAEYSRTLTEQKEQLVETCRLLCHVSGTEPLEITCIHAEETFHVIGPQIISAAQTLALHPSSKIAKENLEVFCEAWESQLCDMALLLREINDVFEEKRSYLSLPRAGKHTANLKTAKAVKLDAEEQSSMAKLGLELRLLSSDVDTEVEKWEEQEHDIVRQSQSLASMAYNMYLFTRGEGLLKTTLDLFHQAEVLSEEGLQLCSSFRTFSTQLVDEEKSVVMTEMEKVVAFCQQLQMGGKTPVQGKTATFQKVDSSIQATRGILTVVLYLLPFCNKLNKKYKSERSSLGSPQDWRERQDASTPVKEEGALHIKNSNGFGVKCLEQHIAGLNILESK</sequence>
<reference evidence="7" key="1">
    <citation type="submission" date="2025-08" db="UniProtKB">
        <authorList>
            <consortium name="RefSeq"/>
        </authorList>
    </citation>
    <scope>IDENTIFICATION</scope>
    <source>
        <tissue evidence="7">Muscle</tissue>
    </source>
</reference>
<comment type="similarity">
    <text evidence="2">Belongs to the vinculin/alpha-catenin family.</text>
</comment>
<dbReference type="Gene3D" id="1.20.120.230">
    <property type="entry name" value="Alpha-catenin/vinculin-like"/>
    <property type="match status" value="4"/>
</dbReference>
<evidence type="ECO:0000313" key="6">
    <source>
        <dbReference type="Proteomes" id="UP000504611"/>
    </source>
</evidence>